<keyword evidence="2" id="KW-0904">Protein phosphatase</keyword>
<evidence type="ECO:0000313" key="5">
    <source>
        <dbReference type="Proteomes" id="UP001162891"/>
    </source>
</evidence>
<reference evidence="5" key="1">
    <citation type="journal article" date="2022" name="Int. J. Syst. Evol. Microbiol.">
        <title>Anaeromyxobacter oryzae sp. nov., Anaeromyxobacter diazotrophicus sp. nov. and Anaeromyxobacter paludicola sp. nov., isolated from paddy soils.</title>
        <authorList>
            <person name="Itoh H."/>
            <person name="Xu Z."/>
            <person name="Mise K."/>
            <person name="Masuda Y."/>
            <person name="Ushijima N."/>
            <person name="Hayakawa C."/>
            <person name="Shiratori Y."/>
            <person name="Senoo K."/>
        </authorList>
    </citation>
    <scope>NUCLEOTIDE SEQUENCE [LARGE SCALE GENOMIC DNA]</scope>
    <source>
        <strain evidence="5">Red232</strain>
    </source>
</reference>
<evidence type="ECO:0000256" key="2">
    <source>
        <dbReference type="ARBA" id="ARBA00022912"/>
    </source>
</evidence>
<dbReference type="SUPFAM" id="SSF52799">
    <property type="entry name" value="(Phosphotyrosine protein) phosphatases II"/>
    <property type="match status" value="1"/>
</dbReference>
<protein>
    <recommendedName>
        <fullName evidence="3">Tyrosine specific protein phosphatases domain-containing protein</fullName>
    </recommendedName>
</protein>
<sequence>MPWRAPGCNVPFVIDLHFVAPGLAVGAHFPMDAAARLSREHGISRVVDVRMEACDDEEVLRVHRIRLLHLPTHDTRAISLESIDHGVAFASEGLERGESVLVHCQWGIGRSALLAVCTLVARGQAPLAALEQAKRARPIVSPSPEQLEALVAFSARVKAARGASWPVPTLDELGAIAWRHLRHEPDREAARAASTRASS</sequence>
<dbReference type="SMART" id="SM00195">
    <property type="entry name" value="DSPc"/>
    <property type="match status" value="1"/>
</dbReference>
<keyword evidence="5" id="KW-1185">Reference proteome</keyword>
<dbReference type="PANTHER" id="PTHR47216">
    <property type="match status" value="1"/>
</dbReference>
<dbReference type="Proteomes" id="UP001162891">
    <property type="component" value="Chromosome"/>
</dbReference>
<dbReference type="InterPro" id="IPR020422">
    <property type="entry name" value="TYR_PHOSPHATASE_DUAL_dom"/>
</dbReference>
<evidence type="ECO:0000313" key="4">
    <source>
        <dbReference type="EMBL" id="BDG06540.1"/>
    </source>
</evidence>
<organism evidence="4 5">
    <name type="scientific">Anaeromyxobacter oryzae</name>
    <dbReference type="NCBI Taxonomy" id="2918170"/>
    <lineage>
        <taxon>Bacteria</taxon>
        <taxon>Pseudomonadati</taxon>
        <taxon>Myxococcota</taxon>
        <taxon>Myxococcia</taxon>
        <taxon>Myxococcales</taxon>
        <taxon>Cystobacterineae</taxon>
        <taxon>Anaeromyxobacteraceae</taxon>
        <taxon>Anaeromyxobacter</taxon>
    </lineage>
</organism>
<feature type="domain" description="Tyrosine specific protein phosphatases" evidence="3">
    <location>
        <begin position="81"/>
        <end position="148"/>
    </location>
</feature>
<dbReference type="EMBL" id="AP025591">
    <property type="protein sequence ID" value="BDG06540.1"/>
    <property type="molecule type" value="Genomic_DNA"/>
</dbReference>
<proteinExistence type="predicted"/>
<evidence type="ECO:0000256" key="1">
    <source>
        <dbReference type="ARBA" id="ARBA00022801"/>
    </source>
</evidence>
<dbReference type="PROSITE" id="PS50056">
    <property type="entry name" value="TYR_PHOSPHATASE_2"/>
    <property type="match status" value="1"/>
</dbReference>
<keyword evidence="1" id="KW-0378">Hydrolase</keyword>
<dbReference type="InterPro" id="IPR029021">
    <property type="entry name" value="Prot-tyrosine_phosphatase-like"/>
</dbReference>
<accession>A0ABM7X410</accession>
<dbReference type="InterPro" id="IPR000340">
    <property type="entry name" value="Dual-sp_phosphatase_cat-dom"/>
</dbReference>
<dbReference type="InterPro" id="IPR000387">
    <property type="entry name" value="Tyr_Pase_dom"/>
</dbReference>
<dbReference type="Gene3D" id="3.90.190.10">
    <property type="entry name" value="Protein tyrosine phosphatase superfamily"/>
    <property type="match status" value="1"/>
</dbReference>
<dbReference type="PROSITE" id="PS00383">
    <property type="entry name" value="TYR_PHOSPHATASE_1"/>
    <property type="match status" value="1"/>
</dbReference>
<name>A0ABM7X410_9BACT</name>
<evidence type="ECO:0000259" key="3">
    <source>
        <dbReference type="PROSITE" id="PS50056"/>
    </source>
</evidence>
<dbReference type="Pfam" id="PF00782">
    <property type="entry name" value="DSPc"/>
    <property type="match status" value="1"/>
</dbReference>
<dbReference type="InterPro" id="IPR016130">
    <property type="entry name" value="Tyr_Pase_AS"/>
</dbReference>
<gene>
    <name evidence="4" type="ORF">AMOR_55360</name>
</gene>
<dbReference type="CDD" id="cd14498">
    <property type="entry name" value="DSP"/>
    <property type="match status" value="1"/>
</dbReference>
<dbReference type="PANTHER" id="PTHR47216:SF4">
    <property type="entry name" value="OS01G0859400 PROTEIN"/>
    <property type="match status" value="1"/>
</dbReference>